<evidence type="ECO:0000313" key="4">
    <source>
        <dbReference type="Proteomes" id="UP001358586"/>
    </source>
</evidence>
<proteinExistence type="predicted"/>
<gene>
    <name evidence="3" type="ORF">PVK06_008115</name>
</gene>
<dbReference type="Pfam" id="PF14111">
    <property type="entry name" value="DUF4283"/>
    <property type="match status" value="1"/>
</dbReference>
<dbReference type="InterPro" id="IPR025558">
    <property type="entry name" value="DUF4283"/>
</dbReference>
<reference evidence="3 4" key="1">
    <citation type="submission" date="2023-03" db="EMBL/GenBank/DDBJ databases">
        <title>WGS of Gossypium arboreum.</title>
        <authorList>
            <person name="Yu D."/>
        </authorList>
    </citation>
    <scope>NUCLEOTIDE SEQUENCE [LARGE SCALE GENOMIC DNA]</scope>
    <source>
        <tissue evidence="3">Leaf</tissue>
    </source>
</reference>
<dbReference type="PANTHER" id="PTHR31286">
    <property type="entry name" value="GLYCINE-RICH CELL WALL STRUCTURAL PROTEIN 1.8-LIKE"/>
    <property type="match status" value="1"/>
</dbReference>
<feature type="compositionally biased region" description="Basic and acidic residues" evidence="1">
    <location>
        <begin position="182"/>
        <end position="201"/>
    </location>
</feature>
<comment type="caution">
    <text evidence="3">The sequence shown here is derived from an EMBL/GenBank/DDBJ whole genome shotgun (WGS) entry which is preliminary data.</text>
</comment>
<dbReference type="InterPro" id="IPR040256">
    <property type="entry name" value="At4g02000-like"/>
</dbReference>
<protein>
    <recommendedName>
        <fullName evidence="2">DUF4283 domain-containing protein</fullName>
    </recommendedName>
</protein>
<name>A0ABR0QJ50_GOSAR</name>
<feature type="domain" description="DUF4283" evidence="2">
    <location>
        <begin position="8"/>
        <end position="69"/>
    </location>
</feature>
<keyword evidence="4" id="KW-1185">Reference proteome</keyword>
<dbReference type="Proteomes" id="UP001358586">
    <property type="component" value="Chromosome 3"/>
</dbReference>
<dbReference type="PANTHER" id="PTHR31286:SF173">
    <property type="entry name" value="DUF4283 DOMAIN-CONTAINING PROTEIN"/>
    <property type="match status" value="1"/>
</dbReference>
<accession>A0ABR0QJ50</accession>
<evidence type="ECO:0000313" key="3">
    <source>
        <dbReference type="EMBL" id="KAK5839337.1"/>
    </source>
</evidence>
<dbReference type="EMBL" id="JARKNE010000003">
    <property type="protein sequence ID" value="KAK5839337.1"/>
    <property type="molecule type" value="Genomic_DNA"/>
</dbReference>
<evidence type="ECO:0000256" key="1">
    <source>
        <dbReference type="SAM" id="MobiDB-lite"/>
    </source>
</evidence>
<organism evidence="3 4">
    <name type="scientific">Gossypium arboreum</name>
    <name type="common">Tree cotton</name>
    <name type="synonym">Gossypium nanking</name>
    <dbReference type="NCBI Taxonomy" id="29729"/>
    <lineage>
        <taxon>Eukaryota</taxon>
        <taxon>Viridiplantae</taxon>
        <taxon>Streptophyta</taxon>
        <taxon>Embryophyta</taxon>
        <taxon>Tracheophyta</taxon>
        <taxon>Spermatophyta</taxon>
        <taxon>Magnoliopsida</taxon>
        <taxon>eudicotyledons</taxon>
        <taxon>Gunneridae</taxon>
        <taxon>Pentapetalae</taxon>
        <taxon>rosids</taxon>
        <taxon>malvids</taxon>
        <taxon>Malvales</taxon>
        <taxon>Malvaceae</taxon>
        <taxon>Malvoideae</taxon>
        <taxon>Gossypium</taxon>
    </lineage>
</organism>
<feature type="region of interest" description="Disordered" evidence="1">
    <location>
        <begin position="178"/>
        <end position="210"/>
    </location>
</feature>
<evidence type="ECO:0000259" key="2">
    <source>
        <dbReference type="Pfam" id="PF14111"/>
    </source>
</evidence>
<sequence>MVKDMEITVVVKLLGRNIGYGVLHNQIYNLLRPSQPFRLMDVENGYYLVQFQNRDDYDMALTQGFWIVLGIISWPAGISVQKKKVFEDIRSLVGIVAKLDKKTGSGARGQFVRMEVFVDMEKQLTSQVLINGRVQHQRTHSGKDDSTNVINNELMSVVKGDAFWPWMYRHVHDLCPSKGSKKCRDEDKEGVKVVVPEKEKSVAAPDPFEP</sequence>